<dbReference type="Proteomes" id="UP000255129">
    <property type="component" value="Unassembled WGS sequence"/>
</dbReference>
<evidence type="ECO:0000313" key="3">
    <source>
        <dbReference type="Proteomes" id="UP000255129"/>
    </source>
</evidence>
<sequence>MELLRKGRSFGGLFLIKGKVMNQSERFIVGLDIGYSNVKVACGGTQLLDPKVTIFPAYATPEPESDLALAKKSPDEVKVYPNGTEWRVFTNRVGHRELHESYHSTEMYKALFYGALIKATEGRSDVIDILVTGLPVRIANSEADRSQLCESFTGKHEVTPGRFILVKEVVVLSQGVGIMNDILNTEGLISDEDLEFSNILVIDPGYYSMDYVTFHRGDKKNEFSGSSLNATSVIIEEIVRVLERDYPKEGAQETERIETALRLGNKTFNNGFRSVEIEPLIEEVSHRIVSSVVAELLKRTRSIGPVHIIISAGGGARFYDHFIKEAFPQARILQSVNPVASNSIGYWHYGVNKLSSQSD</sequence>
<dbReference type="InterPro" id="IPR040607">
    <property type="entry name" value="ALP_N"/>
</dbReference>
<evidence type="ECO:0000259" key="1">
    <source>
        <dbReference type="Pfam" id="PF17989"/>
    </source>
</evidence>
<dbReference type="OrthoDB" id="143284at2"/>
<dbReference type="SUPFAM" id="SSF53067">
    <property type="entry name" value="Actin-like ATPase domain"/>
    <property type="match status" value="2"/>
</dbReference>
<dbReference type="EMBL" id="UGUA01000001">
    <property type="protein sequence ID" value="SUC33765.1"/>
    <property type="molecule type" value="Genomic_DNA"/>
</dbReference>
<name>A0A379FYI8_9GAMM</name>
<protein>
    <submittedName>
        <fullName evidence="2">Plasmid segregation protein ParM</fullName>
    </submittedName>
</protein>
<dbReference type="Pfam" id="PF17989">
    <property type="entry name" value="ALP_N"/>
    <property type="match status" value="1"/>
</dbReference>
<evidence type="ECO:0000313" key="2">
    <source>
        <dbReference type="EMBL" id="SUC33765.1"/>
    </source>
</evidence>
<feature type="domain" description="Actin-like protein N-terminal" evidence="1">
    <location>
        <begin position="30"/>
        <end position="177"/>
    </location>
</feature>
<gene>
    <name evidence="2" type="ORF">NCTC12026_00086</name>
</gene>
<dbReference type="AlphaFoldDB" id="A0A379FYI8"/>
<dbReference type="RefSeq" id="WP_011039842.1">
    <property type="nucleotide sequence ID" value="NZ_UGUA01000001.1"/>
</dbReference>
<dbReference type="Gene3D" id="3.30.420.40">
    <property type="match status" value="2"/>
</dbReference>
<dbReference type="GeneID" id="89492377"/>
<accession>A0A379FYI8</accession>
<organism evidence="2 3">
    <name type="scientific">Providencia rustigianii</name>
    <dbReference type="NCBI Taxonomy" id="158850"/>
    <lineage>
        <taxon>Bacteria</taxon>
        <taxon>Pseudomonadati</taxon>
        <taxon>Pseudomonadota</taxon>
        <taxon>Gammaproteobacteria</taxon>
        <taxon>Enterobacterales</taxon>
        <taxon>Morganellaceae</taxon>
        <taxon>Providencia</taxon>
    </lineage>
</organism>
<dbReference type="InterPro" id="IPR043129">
    <property type="entry name" value="ATPase_NBD"/>
</dbReference>
<reference evidence="2 3" key="1">
    <citation type="submission" date="2018-06" db="EMBL/GenBank/DDBJ databases">
        <authorList>
            <consortium name="Pathogen Informatics"/>
            <person name="Doyle S."/>
        </authorList>
    </citation>
    <scope>NUCLEOTIDE SEQUENCE [LARGE SCALE GENOMIC DNA]</scope>
    <source>
        <strain evidence="2 3">NCTC12026</strain>
    </source>
</reference>
<proteinExistence type="predicted"/>